<evidence type="ECO:0000313" key="14">
    <source>
        <dbReference type="EMBL" id="MDQ0161194.1"/>
    </source>
</evidence>
<sequence>MSKYLVLLFKIHIHPLFWAIAALCIVTAQFQSLCMLFTIVFIHEMGHAICARFFSWRIKHIVLLPFGGVVEVDEYGNRPFKEELYVIISGPIQHVWLQGAALFLSQYGLIEGDFYELFTFYNVSIFLFNLIPVWPLDGGKLLFLCLSYFYPFSIAHRQMLIFSTITVCIMTAFFFVIEPFQLNIWLILGFILYSLYTEHKQRMFAFMRFLLERYYGKMKEFYSLKPIVVNSEEYVLEVLLKFQRGCKHQVIVQKGEKKLFQLDENEILHAYFSEKRTNAKVGDLMYVY</sequence>
<keyword evidence="6" id="KW-0479">Metal-binding</keyword>
<dbReference type="PANTHER" id="PTHR39188">
    <property type="entry name" value="MEMBRANE-ASSOCIATED ZINC METALLOPROTEASE M50B"/>
    <property type="match status" value="1"/>
</dbReference>
<evidence type="ECO:0000256" key="5">
    <source>
        <dbReference type="ARBA" id="ARBA00022692"/>
    </source>
</evidence>
<comment type="cofactor">
    <cofactor evidence="1">
        <name>Zn(2+)</name>
        <dbReference type="ChEBI" id="CHEBI:29105"/>
    </cofactor>
</comment>
<evidence type="ECO:0000256" key="11">
    <source>
        <dbReference type="ARBA" id="ARBA00023136"/>
    </source>
</evidence>
<dbReference type="RefSeq" id="WP_419151042.1">
    <property type="nucleotide sequence ID" value="NZ_JAUSTR010000001.1"/>
</dbReference>
<proteinExistence type="inferred from homology"/>
<dbReference type="InterPro" id="IPR008915">
    <property type="entry name" value="Peptidase_M50"/>
</dbReference>
<evidence type="ECO:0000256" key="1">
    <source>
        <dbReference type="ARBA" id="ARBA00001947"/>
    </source>
</evidence>
<evidence type="ECO:0000256" key="2">
    <source>
        <dbReference type="ARBA" id="ARBA00004141"/>
    </source>
</evidence>
<dbReference type="Pfam" id="PF02163">
    <property type="entry name" value="Peptidase_M50"/>
    <property type="match status" value="2"/>
</dbReference>
<reference evidence="14 15" key="1">
    <citation type="submission" date="2023-07" db="EMBL/GenBank/DDBJ databases">
        <title>Genomic Encyclopedia of Type Strains, Phase IV (KMG-IV): sequencing the most valuable type-strain genomes for metagenomic binning, comparative biology and taxonomic classification.</title>
        <authorList>
            <person name="Goeker M."/>
        </authorList>
    </citation>
    <scope>NUCLEOTIDE SEQUENCE [LARGE SCALE GENOMIC DNA]</scope>
    <source>
        <strain evidence="14 15">DSM 19092</strain>
    </source>
</reference>
<dbReference type="EC" id="3.4.24.-" evidence="14"/>
<evidence type="ECO:0000256" key="6">
    <source>
        <dbReference type="ARBA" id="ARBA00022723"/>
    </source>
</evidence>
<dbReference type="GO" id="GO:0016787">
    <property type="term" value="F:hydrolase activity"/>
    <property type="evidence" value="ECO:0007669"/>
    <property type="project" value="UniProtKB-KW"/>
</dbReference>
<comment type="subcellular location">
    <subcellularLocation>
        <location evidence="2">Membrane</location>
        <topology evidence="2">Multi-pass membrane protein</topology>
    </subcellularLocation>
</comment>
<keyword evidence="9 12" id="KW-1133">Transmembrane helix</keyword>
<gene>
    <name evidence="14" type="ORF">J2S06_000264</name>
</gene>
<feature type="transmembrane region" description="Helical" evidence="12">
    <location>
        <begin position="182"/>
        <end position="198"/>
    </location>
</feature>
<evidence type="ECO:0000256" key="8">
    <source>
        <dbReference type="ARBA" id="ARBA00022833"/>
    </source>
</evidence>
<protein>
    <submittedName>
        <fullName evidence="14">Stage IV sporulation protein FB</fullName>
        <ecNumber evidence="14">3.4.24.-</ecNumber>
    </submittedName>
</protein>
<keyword evidence="7 14" id="KW-0378">Hydrolase</keyword>
<comment type="caution">
    <text evidence="14">The sequence shown here is derived from an EMBL/GenBank/DDBJ whole genome shotgun (WGS) entry which is preliminary data.</text>
</comment>
<evidence type="ECO:0000256" key="10">
    <source>
        <dbReference type="ARBA" id="ARBA00023049"/>
    </source>
</evidence>
<keyword evidence="8" id="KW-0862">Zinc</keyword>
<dbReference type="PANTHER" id="PTHR39188:SF3">
    <property type="entry name" value="STAGE IV SPORULATION PROTEIN FB"/>
    <property type="match status" value="1"/>
</dbReference>
<feature type="transmembrane region" description="Helical" evidence="12">
    <location>
        <begin position="159"/>
        <end position="176"/>
    </location>
</feature>
<keyword evidence="15" id="KW-1185">Reference proteome</keyword>
<evidence type="ECO:0000256" key="9">
    <source>
        <dbReference type="ARBA" id="ARBA00022989"/>
    </source>
</evidence>
<evidence type="ECO:0000256" key="3">
    <source>
        <dbReference type="ARBA" id="ARBA00007931"/>
    </source>
</evidence>
<comment type="similarity">
    <text evidence="3">Belongs to the peptidase M50B family.</text>
</comment>
<keyword evidence="11 12" id="KW-0472">Membrane</keyword>
<feature type="domain" description="Peptidase M50" evidence="13">
    <location>
        <begin position="114"/>
        <end position="157"/>
    </location>
</feature>
<organism evidence="14 15">
    <name type="scientific">Aeribacillus alveayuensis</name>
    <dbReference type="NCBI Taxonomy" id="279215"/>
    <lineage>
        <taxon>Bacteria</taxon>
        <taxon>Bacillati</taxon>
        <taxon>Bacillota</taxon>
        <taxon>Bacilli</taxon>
        <taxon>Bacillales</taxon>
        <taxon>Bacillaceae</taxon>
        <taxon>Aeribacillus</taxon>
    </lineage>
</organism>
<evidence type="ECO:0000256" key="4">
    <source>
        <dbReference type="ARBA" id="ARBA00022670"/>
    </source>
</evidence>
<evidence type="ECO:0000313" key="15">
    <source>
        <dbReference type="Proteomes" id="UP001225646"/>
    </source>
</evidence>
<name>A0ABT9VJU2_9BACI</name>
<feature type="domain" description="Peptidase M50" evidence="13">
    <location>
        <begin position="33"/>
        <end position="105"/>
    </location>
</feature>
<keyword evidence="10" id="KW-0482">Metalloprotease</keyword>
<accession>A0ABT9VJU2</accession>
<evidence type="ECO:0000259" key="13">
    <source>
        <dbReference type="Pfam" id="PF02163"/>
    </source>
</evidence>
<evidence type="ECO:0000256" key="12">
    <source>
        <dbReference type="SAM" id="Phobius"/>
    </source>
</evidence>
<dbReference type="Proteomes" id="UP001225646">
    <property type="component" value="Unassembled WGS sequence"/>
</dbReference>
<dbReference type="CDD" id="cd06161">
    <property type="entry name" value="S2P-M50_SpoIVFB"/>
    <property type="match status" value="1"/>
</dbReference>
<dbReference type="EMBL" id="JAUSTR010000001">
    <property type="protein sequence ID" value="MDQ0161194.1"/>
    <property type="molecule type" value="Genomic_DNA"/>
</dbReference>
<feature type="transmembrane region" description="Helical" evidence="12">
    <location>
        <begin position="16"/>
        <end position="42"/>
    </location>
</feature>
<keyword evidence="5 12" id="KW-0812">Transmembrane</keyword>
<keyword evidence="4" id="KW-0645">Protease</keyword>
<evidence type="ECO:0000256" key="7">
    <source>
        <dbReference type="ARBA" id="ARBA00022801"/>
    </source>
</evidence>
<feature type="transmembrane region" description="Helical" evidence="12">
    <location>
        <begin position="125"/>
        <end position="150"/>
    </location>
</feature>